<protein>
    <submittedName>
        <fullName evidence="2">Uncharacterized protein</fullName>
    </submittedName>
</protein>
<reference evidence="2 3" key="1">
    <citation type="submission" date="2019-08" db="EMBL/GenBank/DDBJ databases">
        <authorList>
            <person name="Luo N."/>
        </authorList>
    </citation>
    <scope>NUCLEOTIDE SEQUENCE [LARGE SCALE GENOMIC DNA]</scope>
    <source>
        <strain evidence="2 3">NCIMB 9442</strain>
    </source>
</reference>
<keyword evidence="1" id="KW-1133">Transmembrane helix</keyword>
<keyword evidence="1" id="KW-0812">Transmembrane</keyword>
<dbReference type="Proteomes" id="UP001194469">
    <property type="component" value="Unassembled WGS sequence"/>
</dbReference>
<gene>
    <name evidence="2" type="ORF">FVW20_04910</name>
</gene>
<name>A0ABS0J1S2_9BACT</name>
<dbReference type="EMBL" id="VRYY01000110">
    <property type="protein sequence ID" value="MBG3876382.1"/>
    <property type="molecule type" value="Genomic_DNA"/>
</dbReference>
<evidence type="ECO:0000313" key="3">
    <source>
        <dbReference type="Proteomes" id="UP001194469"/>
    </source>
</evidence>
<sequence length="218" mass="23340">MSTRLCKTLHSPRDVTQGVSGAVSCGAGGRGGILSMPAQANPLLRVSPRHVRGAFLLAACALAACLLLPGPAVRAAGSTLGQDADAVQRFIRTGAQLADVYGADPVCNRIDRDMDSVRGARLGSEAAMNRLLLVENDPKQEMLRSAFRRANESASRLERTLDGTGAICRQGGDARIDSTGFRLRLENEALFMAEHGRMLCRTLRTEVPGLVWPDCDRP</sequence>
<organism evidence="2 3">
    <name type="scientific">Nitratidesulfovibrio oxamicus</name>
    <dbReference type="NCBI Taxonomy" id="32016"/>
    <lineage>
        <taxon>Bacteria</taxon>
        <taxon>Pseudomonadati</taxon>
        <taxon>Thermodesulfobacteriota</taxon>
        <taxon>Desulfovibrionia</taxon>
        <taxon>Desulfovibrionales</taxon>
        <taxon>Desulfovibrionaceae</taxon>
        <taxon>Nitratidesulfovibrio</taxon>
    </lineage>
</organism>
<dbReference type="PROSITE" id="PS51257">
    <property type="entry name" value="PROKAR_LIPOPROTEIN"/>
    <property type="match status" value="1"/>
</dbReference>
<feature type="transmembrane region" description="Helical" evidence="1">
    <location>
        <begin position="54"/>
        <end position="73"/>
    </location>
</feature>
<comment type="caution">
    <text evidence="2">The sequence shown here is derived from an EMBL/GenBank/DDBJ whole genome shotgun (WGS) entry which is preliminary data.</text>
</comment>
<accession>A0ABS0J1S2</accession>
<proteinExistence type="predicted"/>
<evidence type="ECO:0000313" key="2">
    <source>
        <dbReference type="EMBL" id="MBG3876382.1"/>
    </source>
</evidence>
<keyword evidence="3" id="KW-1185">Reference proteome</keyword>
<evidence type="ECO:0000256" key="1">
    <source>
        <dbReference type="SAM" id="Phobius"/>
    </source>
</evidence>
<keyword evidence="1" id="KW-0472">Membrane</keyword>